<dbReference type="Pfam" id="PF22552">
    <property type="entry name" value="TY-Chap3"/>
    <property type="match status" value="1"/>
</dbReference>
<dbReference type="EMBL" id="CP097095">
    <property type="protein sequence ID" value="UQF79200.1"/>
    <property type="molecule type" value="Genomic_DNA"/>
</dbReference>
<dbReference type="KEGG" id="agh:M3I41_06265"/>
<organism evidence="2 3">
    <name type="scientific">Actinomyces graevenitzii</name>
    <dbReference type="NCBI Taxonomy" id="55565"/>
    <lineage>
        <taxon>Bacteria</taxon>
        <taxon>Bacillati</taxon>
        <taxon>Actinomycetota</taxon>
        <taxon>Actinomycetes</taxon>
        <taxon>Actinomycetales</taxon>
        <taxon>Actinomycetaceae</taxon>
        <taxon>Actinomyces</taxon>
    </lineage>
</organism>
<feature type="domain" description="TY-Chap N-terminal" evidence="1">
    <location>
        <begin position="14"/>
        <end position="151"/>
    </location>
</feature>
<proteinExistence type="predicted"/>
<evidence type="ECO:0000313" key="2">
    <source>
        <dbReference type="EMBL" id="UQF79200.1"/>
    </source>
</evidence>
<evidence type="ECO:0000313" key="3">
    <source>
        <dbReference type="Proteomes" id="UP000830236"/>
    </source>
</evidence>
<dbReference type="InterPro" id="IPR054344">
    <property type="entry name" value="TY-Chap_N"/>
</dbReference>
<dbReference type="Proteomes" id="UP000830236">
    <property type="component" value="Chromosome"/>
</dbReference>
<accession>A0A9E7DCS9</accession>
<evidence type="ECO:0000259" key="1">
    <source>
        <dbReference type="Pfam" id="PF22552"/>
    </source>
</evidence>
<dbReference type="AlphaFoldDB" id="A0A9E7DCS9"/>
<protein>
    <recommendedName>
        <fullName evidence="1">TY-Chap N-terminal domain-containing protein</fullName>
    </recommendedName>
</protein>
<reference evidence="2" key="1">
    <citation type="submission" date="2022-05" db="EMBL/GenBank/DDBJ databases">
        <title>Using nanopore sequencing to obtain complete genomes from saliva samples.</title>
        <authorList>
            <person name="Baker J.L."/>
        </authorList>
    </citation>
    <scope>NUCLEOTIDE SEQUENCE</scope>
    <source>
        <strain evidence="2">JCVI-JB-Ag32</strain>
    </source>
</reference>
<gene>
    <name evidence="2" type="ORF">M3I41_06265</name>
</gene>
<name>A0A9E7DCS9_9ACTO</name>
<sequence>MSEKAVDSIDLGSWARFTPSLVSFLSNDVDAGARLVFYVGQPLLEPDTQLTAPGLANKLLRRKAKISSDKPGIAVLVDQTQGALSYTALAPRVDGLEQLLLGPAHVMQLALLGWDAQPNALTFKTTDAAKLAEIITRSLLEVFKVSHPADLGLDLA</sequence>